<organism evidence="1 2">
    <name type="scientific">Faecalicatena contorta</name>
    <dbReference type="NCBI Taxonomy" id="39482"/>
    <lineage>
        <taxon>Bacteria</taxon>
        <taxon>Bacillati</taxon>
        <taxon>Bacillota</taxon>
        <taxon>Clostridia</taxon>
        <taxon>Lachnospirales</taxon>
        <taxon>Lachnospiraceae</taxon>
        <taxon>Faecalicatena</taxon>
    </lineage>
</organism>
<dbReference type="AlphaFoldDB" id="A0A315ZZS2"/>
<evidence type="ECO:0000313" key="1">
    <source>
        <dbReference type="EMBL" id="SUQ13788.1"/>
    </source>
</evidence>
<dbReference type="Proteomes" id="UP000254051">
    <property type="component" value="Unassembled WGS sequence"/>
</dbReference>
<dbReference type="RefSeq" id="WP_109710020.1">
    <property type="nucleotide sequence ID" value="NZ_QGDS01000004.1"/>
</dbReference>
<sequence length="147" mass="17203">MDLELMLAMLEDKDTSKAFEVLKELEKISDDVNILYPYTDKFIEMIHSEKYVIRVRGFRLFCKQAKWDVGGVIDKNLEDALDILNDEKPTAVRQALAALKELVLYKKEWNELVKERALAIDYYRYKDTMHSLISKDIEALLAVIKEN</sequence>
<gene>
    <name evidence="1" type="ORF">SAMN05216529_10499</name>
</gene>
<dbReference type="InterPro" id="IPR016024">
    <property type="entry name" value="ARM-type_fold"/>
</dbReference>
<dbReference type="EMBL" id="UHJJ01000004">
    <property type="protein sequence ID" value="SUQ13788.1"/>
    <property type="molecule type" value="Genomic_DNA"/>
</dbReference>
<dbReference type="SUPFAM" id="SSF48371">
    <property type="entry name" value="ARM repeat"/>
    <property type="match status" value="1"/>
</dbReference>
<dbReference type="OrthoDB" id="1951221at2"/>
<protein>
    <submittedName>
        <fullName evidence="1">Uncharacterized protein</fullName>
    </submittedName>
</protein>
<name>A0A315ZZS2_9FIRM</name>
<reference evidence="2" key="1">
    <citation type="submission" date="2017-07" db="EMBL/GenBank/DDBJ databases">
        <authorList>
            <person name="Varghese N."/>
            <person name="Submissions S."/>
        </authorList>
    </citation>
    <scope>NUCLEOTIDE SEQUENCE [LARGE SCALE GENOMIC DNA]</scope>
    <source>
        <strain evidence="2">NLAE-zl-C134</strain>
    </source>
</reference>
<accession>A0A315ZZS2</accession>
<proteinExistence type="predicted"/>
<keyword evidence="2" id="KW-1185">Reference proteome</keyword>
<evidence type="ECO:0000313" key="2">
    <source>
        <dbReference type="Proteomes" id="UP000254051"/>
    </source>
</evidence>